<reference evidence="13 14" key="1">
    <citation type="submission" date="2024-08" db="EMBL/GenBank/DDBJ databases">
        <title>Gnathostoma spinigerum genome.</title>
        <authorList>
            <person name="Gonzalez-Bertolin B."/>
            <person name="Monzon S."/>
            <person name="Zaballos A."/>
            <person name="Jimenez P."/>
            <person name="Dekumyoy P."/>
            <person name="Varona S."/>
            <person name="Cuesta I."/>
            <person name="Sumanam S."/>
            <person name="Adisakwattana P."/>
            <person name="Gasser R.B."/>
            <person name="Hernandez-Gonzalez A."/>
            <person name="Young N.D."/>
            <person name="Perteguer M.J."/>
        </authorList>
    </citation>
    <scope>NUCLEOTIDE SEQUENCE [LARGE SCALE GENOMIC DNA]</scope>
    <source>
        <strain evidence="13">AL3</strain>
        <tissue evidence="13">Liver</tissue>
    </source>
</reference>
<evidence type="ECO:0000256" key="1">
    <source>
        <dbReference type="ARBA" id="ARBA00004141"/>
    </source>
</evidence>
<evidence type="ECO:0000256" key="8">
    <source>
        <dbReference type="ARBA" id="ARBA00023180"/>
    </source>
</evidence>
<keyword evidence="12" id="KW-0732">Signal</keyword>
<keyword evidence="10" id="KW-1015">Disulfide bond</keyword>
<name>A0ABD6EZH9_9BILA</name>
<keyword evidence="6 11" id="KW-1133">Transmembrane helix</keyword>
<feature type="transmembrane region" description="Helical" evidence="11">
    <location>
        <begin position="303"/>
        <end position="329"/>
    </location>
</feature>
<dbReference type="SUPFAM" id="SSF161070">
    <property type="entry name" value="SNF-like"/>
    <property type="match status" value="1"/>
</dbReference>
<keyword evidence="14" id="KW-1185">Reference proteome</keyword>
<keyword evidence="3" id="KW-0813">Transport</keyword>
<organism evidence="13 14">
    <name type="scientific">Gnathostoma spinigerum</name>
    <dbReference type="NCBI Taxonomy" id="75299"/>
    <lineage>
        <taxon>Eukaryota</taxon>
        <taxon>Metazoa</taxon>
        <taxon>Ecdysozoa</taxon>
        <taxon>Nematoda</taxon>
        <taxon>Chromadorea</taxon>
        <taxon>Rhabditida</taxon>
        <taxon>Spirurina</taxon>
        <taxon>Gnathostomatomorpha</taxon>
        <taxon>Gnathostomatoidea</taxon>
        <taxon>Gnathostomatidae</taxon>
        <taxon>Gnathostoma</taxon>
    </lineage>
</organism>
<dbReference type="InterPro" id="IPR037272">
    <property type="entry name" value="SNS_sf"/>
</dbReference>
<protein>
    <submittedName>
        <fullName evidence="13">Uncharacterized protein</fullName>
    </submittedName>
</protein>
<evidence type="ECO:0000256" key="11">
    <source>
        <dbReference type="SAM" id="Phobius"/>
    </source>
</evidence>
<dbReference type="Proteomes" id="UP001608902">
    <property type="component" value="Unassembled WGS sequence"/>
</dbReference>
<comment type="subcellular location">
    <subcellularLocation>
        <location evidence="1">Membrane</location>
        <topology evidence="1">Multi-pass membrane protein</topology>
    </subcellularLocation>
</comment>
<dbReference type="EMBL" id="JBGFUD010009912">
    <property type="protein sequence ID" value="MFH4982714.1"/>
    <property type="molecule type" value="Genomic_DNA"/>
</dbReference>
<evidence type="ECO:0000256" key="2">
    <source>
        <dbReference type="ARBA" id="ARBA00006459"/>
    </source>
</evidence>
<dbReference type="PANTHER" id="PTHR11616">
    <property type="entry name" value="SODIUM/CHLORIDE DEPENDENT TRANSPORTER"/>
    <property type="match status" value="1"/>
</dbReference>
<keyword evidence="8" id="KW-0325">Glycoprotein</keyword>
<feature type="transmembrane region" description="Helical" evidence="11">
    <location>
        <begin position="455"/>
        <end position="476"/>
    </location>
</feature>
<evidence type="ECO:0000256" key="9">
    <source>
        <dbReference type="PIRSR" id="PIRSR600175-1"/>
    </source>
</evidence>
<feature type="transmembrane region" description="Helical" evidence="11">
    <location>
        <begin position="414"/>
        <end position="435"/>
    </location>
</feature>
<evidence type="ECO:0000256" key="5">
    <source>
        <dbReference type="ARBA" id="ARBA00022847"/>
    </source>
</evidence>
<sequence>MLFLCGLPMMLMELSLGQYSSEGPLTVWKLCPIFKGIGIGMIVCTTMCAIYYNIINGWALYYFVISIREHLPWSCCSELWADQKCVTLSKNCFPTNVSYSTTDDVEFSADQYFHRVVLGIVEEFGIIGNVQLHLLVALFVAWIIVFAALMKGIKSIGKTVYFTATFPYFVLVVLLSRSLCEEGALDGIIFFLTPKFEMLLKAQVWGDAAAQIFYSTGVCFGGVITLASYNRFNNNLYRDAMIVTFGNSITSILSGFTVFSILGFMARSLNTTVDEVATAGPGLTFIVYPQAVTLLRWSPLWSALFFLMLIVLTLSSMFPMVESVATAFIDQFPKSLRPYQFWVALLCCVFMFLLGIPLTTGGGMYILQLLDTYGVGYALLVLGLVEVVTVAWLYKAENLCKNIKEMTGKEPFKIIYYLWTFITPTVLVLSIIFQLWDWKPLVYGDHMFPPLAGRIGIVLAVIPLSPIPVYIIYCLIRKVAPNEKIIDALKRMSKGCFEPFLLEHKISKVVADDNVFQ</sequence>
<feature type="transmembrane region" description="Helical" evidence="11">
    <location>
        <begin position="212"/>
        <end position="229"/>
    </location>
</feature>
<feature type="signal peptide" evidence="12">
    <location>
        <begin position="1"/>
        <end position="17"/>
    </location>
</feature>
<feature type="transmembrane region" description="Helical" evidence="11">
    <location>
        <begin position="341"/>
        <end position="367"/>
    </location>
</feature>
<feature type="transmembrane region" description="Helical" evidence="11">
    <location>
        <begin position="159"/>
        <end position="176"/>
    </location>
</feature>
<evidence type="ECO:0000256" key="12">
    <source>
        <dbReference type="SAM" id="SignalP"/>
    </source>
</evidence>
<feature type="chain" id="PRO_5044895587" evidence="12">
    <location>
        <begin position="18"/>
        <end position="517"/>
    </location>
</feature>
<keyword evidence="9" id="KW-0915">Sodium</keyword>
<feature type="binding site" evidence="9">
    <location>
        <position position="215"/>
    </location>
    <ligand>
        <name>Na(+)</name>
        <dbReference type="ChEBI" id="CHEBI:29101"/>
        <label>1</label>
    </ligand>
</feature>
<feature type="binding site" evidence="9">
    <location>
        <position position="312"/>
    </location>
    <ligand>
        <name>Na(+)</name>
        <dbReference type="ChEBI" id="CHEBI:29101"/>
        <label>1</label>
    </ligand>
</feature>
<keyword evidence="9" id="KW-0479">Metal-binding</keyword>
<feature type="disulfide bond" evidence="10">
    <location>
        <begin position="76"/>
        <end position="85"/>
    </location>
</feature>
<feature type="transmembrane region" description="Helical" evidence="11">
    <location>
        <begin position="241"/>
        <end position="266"/>
    </location>
</feature>
<comment type="similarity">
    <text evidence="2">Belongs to the sodium:neurotransmitter symporter (SNF) (TC 2.A.22) family.</text>
</comment>
<comment type="caution">
    <text evidence="13">The sequence shown here is derived from an EMBL/GenBank/DDBJ whole genome shotgun (WGS) entry which is preliminary data.</text>
</comment>
<gene>
    <name evidence="13" type="ORF">AB6A40_009423</name>
</gene>
<dbReference type="GO" id="GO:0015293">
    <property type="term" value="F:symporter activity"/>
    <property type="evidence" value="ECO:0007669"/>
    <property type="project" value="UniProtKB-KW"/>
</dbReference>
<dbReference type="Pfam" id="PF00209">
    <property type="entry name" value="SNF"/>
    <property type="match status" value="1"/>
</dbReference>
<feature type="binding site" evidence="9">
    <location>
        <position position="247"/>
    </location>
    <ligand>
        <name>Na(+)</name>
        <dbReference type="ChEBI" id="CHEBI:29101"/>
        <label>1</label>
    </ligand>
</feature>
<keyword evidence="4 11" id="KW-0812">Transmembrane</keyword>
<evidence type="ECO:0000256" key="3">
    <source>
        <dbReference type="ARBA" id="ARBA00022448"/>
    </source>
</evidence>
<dbReference type="PANTHER" id="PTHR11616:SF321">
    <property type="entry name" value="SODIUM-DEPENDENT NUTRIENT AMINO ACID TRANSPORTER 1-RELATED"/>
    <property type="match status" value="1"/>
</dbReference>
<evidence type="ECO:0000313" key="14">
    <source>
        <dbReference type="Proteomes" id="UP001608902"/>
    </source>
</evidence>
<dbReference type="PROSITE" id="PS50267">
    <property type="entry name" value="NA_NEUROTRAN_SYMP_3"/>
    <property type="match status" value="1"/>
</dbReference>
<dbReference type="AlphaFoldDB" id="A0ABD6EZH9"/>
<evidence type="ECO:0000313" key="13">
    <source>
        <dbReference type="EMBL" id="MFH4982714.1"/>
    </source>
</evidence>
<evidence type="ECO:0000256" key="7">
    <source>
        <dbReference type="ARBA" id="ARBA00023136"/>
    </source>
</evidence>
<dbReference type="PRINTS" id="PR00176">
    <property type="entry name" value="NANEUSMPORT"/>
</dbReference>
<keyword evidence="7 11" id="KW-0472">Membrane</keyword>
<feature type="transmembrane region" description="Helical" evidence="11">
    <location>
        <begin position="132"/>
        <end position="153"/>
    </location>
</feature>
<keyword evidence="5" id="KW-0769">Symport</keyword>
<evidence type="ECO:0000256" key="4">
    <source>
        <dbReference type="ARBA" id="ARBA00022692"/>
    </source>
</evidence>
<evidence type="ECO:0000256" key="10">
    <source>
        <dbReference type="PIRSR" id="PIRSR600175-2"/>
    </source>
</evidence>
<feature type="binding site" evidence="9">
    <location>
        <position position="316"/>
    </location>
    <ligand>
        <name>Na(+)</name>
        <dbReference type="ChEBI" id="CHEBI:29101"/>
        <label>1</label>
    </ligand>
</feature>
<feature type="transmembrane region" description="Helical" evidence="11">
    <location>
        <begin position="373"/>
        <end position="394"/>
    </location>
</feature>
<feature type="transmembrane region" description="Helical" evidence="11">
    <location>
        <begin position="33"/>
        <end position="54"/>
    </location>
</feature>
<proteinExistence type="inferred from homology"/>
<accession>A0ABD6EZH9</accession>
<dbReference type="GO" id="GO:0016020">
    <property type="term" value="C:membrane"/>
    <property type="evidence" value="ECO:0007669"/>
    <property type="project" value="UniProtKB-SubCell"/>
</dbReference>
<evidence type="ECO:0000256" key="6">
    <source>
        <dbReference type="ARBA" id="ARBA00022989"/>
    </source>
</evidence>
<dbReference type="InterPro" id="IPR000175">
    <property type="entry name" value="Na/ntran_symport"/>
</dbReference>